<organism evidence="1">
    <name type="scientific">Akkermansia muciniphila</name>
    <dbReference type="NCBI Taxonomy" id="239935"/>
    <lineage>
        <taxon>Bacteria</taxon>
        <taxon>Pseudomonadati</taxon>
        <taxon>Verrucomicrobiota</taxon>
        <taxon>Verrucomicrobiia</taxon>
        <taxon>Verrucomicrobiales</taxon>
        <taxon>Akkermansiaceae</taxon>
        <taxon>Akkermansia</taxon>
    </lineage>
</organism>
<name>A0A6N2U1Y2_9BACT</name>
<protein>
    <submittedName>
        <fullName evidence="1">Uncharacterized protein</fullName>
    </submittedName>
</protein>
<sequence length="33" mass="4096">MVKNWTLSSRFRPYLTRYFRHANYIMHGYLAAM</sequence>
<dbReference type="AlphaFoldDB" id="A0A6N2U1Y2"/>
<evidence type="ECO:0000313" key="1">
    <source>
        <dbReference type="EMBL" id="VYT10722.1"/>
    </source>
</evidence>
<reference evidence="1" key="1">
    <citation type="submission" date="2019-11" db="EMBL/GenBank/DDBJ databases">
        <authorList>
            <person name="Feng L."/>
        </authorList>
    </citation>
    <scope>NUCLEOTIDE SEQUENCE</scope>
    <source>
        <strain evidence="1">AMuciniphilaLFYP55</strain>
    </source>
</reference>
<proteinExistence type="predicted"/>
<dbReference type="EMBL" id="CACRSS010000016">
    <property type="protein sequence ID" value="VYT10722.1"/>
    <property type="molecule type" value="Genomic_DNA"/>
</dbReference>
<accession>A0A6N2U1Y2</accession>
<gene>
    <name evidence="1" type="ORF">AMLFYP55_00646</name>
</gene>